<dbReference type="Proteomes" id="UP000027456">
    <property type="component" value="Unassembled WGS sequence"/>
</dbReference>
<evidence type="ECO:0000256" key="2">
    <source>
        <dbReference type="ARBA" id="ARBA00022679"/>
    </source>
</evidence>
<dbReference type="Pfam" id="PF00665">
    <property type="entry name" value="rve"/>
    <property type="match status" value="1"/>
</dbReference>
<comment type="caution">
    <text evidence="11">The sequence shown here is derived from an EMBL/GenBank/DDBJ whole genome shotgun (WGS) entry which is preliminary data.</text>
</comment>
<dbReference type="FunFam" id="3.30.420.10:FF:000032">
    <property type="entry name" value="Retrovirus-related Pol polyprotein from transposon 297-like Protein"/>
    <property type="match status" value="1"/>
</dbReference>
<dbReference type="Pfam" id="PF08284">
    <property type="entry name" value="RVP_2"/>
    <property type="match status" value="1"/>
</dbReference>
<evidence type="ECO:0000256" key="1">
    <source>
        <dbReference type="ARBA" id="ARBA00012493"/>
    </source>
</evidence>
<dbReference type="OrthoDB" id="3341476at2759"/>
<evidence type="ECO:0000256" key="4">
    <source>
        <dbReference type="ARBA" id="ARBA00022722"/>
    </source>
</evidence>
<feature type="compositionally biased region" description="Polar residues" evidence="9">
    <location>
        <begin position="75"/>
        <end position="89"/>
    </location>
</feature>
<feature type="region of interest" description="Disordered" evidence="9">
    <location>
        <begin position="95"/>
        <end position="114"/>
    </location>
</feature>
<accession>A0A074RLG1</accession>
<evidence type="ECO:0000256" key="7">
    <source>
        <dbReference type="ARBA" id="ARBA00022884"/>
    </source>
</evidence>
<protein>
    <recommendedName>
        <fullName evidence="1">RNA-directed DNA polymerase</fullName>
        <ecNumber evidence="1">2.7.7.49</ecNumber>
    </recommendedName>
</protein>
<dbReference type="GO" id="GO:0004519">
    <property type="term" value="F:endonuclease activity"/>
    <property type="evidence" value="ECO:0007669"/>
    <property type="project" value="UniProtKB-KW"/>
</dbReference>
<feature type="region of interest" description="Disordered" evidence="9">
    <location>
        <begin position="271"/>
        <end position="346"/>
    </location>
</feature>
<dbReference type="InterPro" id="IPR021109">
    <property type="entry name" value="Peptidase_aspartic_dom_sf"/>
</dbReference>
<keyword evidence="4" id="KW-0540">Nuclease</keyword>
<dbReference type="EC" id="2.7.7.49" evidence="1"/>
<dbReference type="CDD" id="cd01647">
    <property type="entry name" value="RT_LTR"/>
    <property type="match status" value="1"/>
</dbReference>
<dbReference type="Pfam" id="PF19259">
    <property type="entry name" value="Ty3_capsid"/>
    <property type="match status" value="1"/>
</dbReference>
<dbReference type="Pfam" id="PF17917">
    <property type="entry name" value="RT_RNaseH"/>
    <property type="match status" value="1"/>
</dbReference>
<feature type="non-terminal residue" evidence="11">
    <location>
        <position position="1321"/>
    </location>
</feature>
<dbReference type="GO" id="GO:0003964">
    <property type="term" value="F:RNA-directed DNA polymerase activity"/>
    <property type="evidence" value="ECO:0007669"/>
    <property type="project" value="UniProtKB-KW"/>
</dbReference>
<evidence type="ECO:0000259" key="10">
    <source>
        <dbReference type="PROSITE" id="PS50994"/>
    </source>
</evidence>
<keyword evidence="12" id="KW-1185">Reference proteome</keyword>
<evidence type="ECO:0000256" key="3">
    <source>
        <dbReference type="ARBA" id="ARBA00022695"/>
    </source>
</evidence>
<dbReference type="Pfam" id="PF17921">
    <property type="entry name" value="Integrase_H2C2"/>
    <property type="match status" value="1"/>
</dbReference>
<dbReference type="SUPFAM" id="SSF56672">
    <property type="entry name" value="DNA/RNA polymerases"/>
    <property type="match status" value="1"/>
</dbReference>
<evidence type="ECO:0000313" key="12">
    <source>
        <dbReference type="Proteomes" id="UP000027456"/>
    </source>
</evidence>
<dbReference type="Gene3D" id="1.10.340.70">
    <property type="match status" value="1"/>
</dbReference>
<evidence type="ECO:0000256" key="9">
    <source>
        <dbReference type="SAM" id="MobiDB-lite"/>
    </source>
</evidence>
<dbReference type="InterPro" id="IPR041373">
    <property type="entry name" value="RT_RNaseH"/>
</dbReference>
<dbReference type="FunFam" id="3.30.70.270:FF:000020">
    <property type="entry name" value="Transposon Tf2-6 polyprotein-like Protein"/>
    <property type="match status" value="1"/>
</dbReference>
<feature type="compositionally biased region" description="Low complexity" evidence="9">
    <location>
        <begin position="314"/>
        <end position="331"/>
    </location>
</feature>
<reference evidence="11 12" key="1">
    <citation type="submission" date="2013-12" db="EMBL/GenBank/DDBJ databases">
        <authorList>
            <person name="Cubeta M."/>
            <person name="Pakala S."/>
            <person name="Fedorova N."/>
            <person name="Thomas E."/>
            <person name="Dean R."/>
            <person name="Jabaji S."/>
            <person name="Neate S."/>
            <person name="Toda T."/>
            <person name="Tavantzis S."/>
            <person name="Vilgalys R."/>
            <person name="Bharathan N."/>
            <person name="Pakala S."/>
            <person name="Losada L.S."/>
            <person name="Zafar N."/>
            <person name="Nierman W."/>
        </authorList>
    </citation>
    <scope>NUCLEOTIDE SEQUENCE [LARGE SCALE GENOMIC DNA]</scope>
    <source>
        <strain evidence="11 12">123E</strain>
    </source>
</reference>
<dbReference type="Gene3D" id="2.40.70.10">
    <property type="entry name" value="Acid Proteases"/>
    <property type="match status" value="1"/>
</dbReference>
<dbReference type="InterPro" id="IPR043502">
    <property type="entry name" value="DNA/RNA_pol_sf"/>
</dbReference>
<evidence type="ECO:0000256" key="6">
    <source>
        <dbReference type="ARBA" id="ARBA00022801"/>
    </source>
</evidence>
<dbReference type="Gene3D" id="3.10.10.10">
    <property type="entry name" value="HIV Type 1 Reverse Transcriptase, subunit A, domain 1"/>
    <property type="match status" value="1"/>
</dbReference>
<proteinExistence type="predicted"/>
<feature type="domain" description="Integrase catalytic" evidence="10">
    <location>
        <begin position="1079"/>
        <end position="1238"/>
    </location>
</feature>
<feature type="compositionally biased region" description="Polar residues" evidence="9">
    <location>
        <begin position="95"/>
        <end position="106"/>
    </location>
</feature>
<organism evidence="11 12">
    <name type="scientific">Rhizoctonia solani 123E</name>
    <dbReference type="NCBI Taxonomy" id="1423351"/>
    <lineage>
        <taxon>Eukaryota</taxon>
        <taxon>Fungi</taxon>
        <taxon>Dikarya</taxon>
        <taxon>Basidiomycota</taxon>
        <taxon>Agaricomycotina</taxon>
        <taxon>Agaricomycetes</taxon>
        <taxon>Cantharellales</taxon>
        <taxon>Ceratobasidiaceae</taxon>
        <taxon>Rhizoctonia</taxon>
    </lineage>
</organism>
<feature type="region of interest" description="Disordered" evidence="9">
    <location>
        <begin position="34"/>
        <end position="60"/>
    </location>
</feature>
<feature type="compositionally biased region" description="Polar residues" evidence="9">
    <location>
        <begin position="275"/>
        <end position="288"/>
    </location>
</feature>
<evidence type="ECO:0000256" key="8">
    <source>
        <dbReference type="ARBA" id="ARBA00022918"/>
    </source>
</evidence>
<dbReference type="InterPro" id="IPR043128">
    <property type="entry name" value="Rev_trsase/Diguanyl_cyclase"/>
</dbReference>
<dbReference type="InterPro" id="IPR050951">
    <property type="entry name" value="Retrovirus_Pol_polyprotein"/>
</dbReference>
<dbReference type="InterPro" id="IPR000477">
    <property type="entry name" value="RT_dom"/>
</dbReference>
<feature type="compositionally biased region" description="Basic and acidic residues" evidence="9">
    <location>
        <begin position="49"/>
        <end position="60"/>
    </location>
</feature>
<name>A0A074RLG1_9AGAM</name>
<dbReference type="EMBL" id="AZST01001657">
    <property type="protein sequence ID" value="KEP45583.1"/>
    <property type="molecule type" value="Genomic_DNA"/>
</dbReference>
<sequence>MMTILQGDVNQYKKQLSTIEEVVLDMSQRLAKFEVGNEEEPQEEEGEDETPRIIRTRKEESPDRYGFRLYDGLRGSSSKNPTTTLFPTSGIKTEQTYPRIPTTSNPLAGRAPSNPLGRAPSPPTVVAPLAPPTNIGHDLKLKLPDPLKSTKPQEAKKWLIYLLTQMEEEAGDWAYPYLGELSNPRVTNATIRDLQTFSEEFLRAFSDPDEERAAARKIVELHQEDVDTKSTNKYATKFKTLAAELTWNDAALMAQFSKGLHWKTKEILSQRERQPSTLRSLMNTSITIDNVRRENEASQKRETGKEKEKGKGKATGSTSSKTVTETATTQVSKEEIDRPPPSRSLKDEYVYNTSESNRNLFYTHIQPKNFEADPLIALIDSGATTSFIHPRIVEKFHFPTITLDTPHTIHMLDGTTTKAGKCWKKVHLEFICEQKRNSSDFLVSDIGQHEVILGGNWLKEYNPTINWATQVIEFTDDIANIASEEEADDNPLEGVPSQYHAFAKVFGEEEFTKLPPHRSYNIRIELIDEEMHMNSPLYSMTDAESIALKEWLDKELAAGKIQPSRSSISSPVMFIPKKDGSRRLVVDYRKLNTNTKKSGAKIFSALDMQWGYNNLRVAEEDVSKTAFRTKYGLFETKVMPFGLTNAPAYFQHWVNSIFHDMLDVSVVIYLDDILIFSKNEEEHTQHVEEVLKRLQDNQLFCKASKCFFHHQELNPIKIQAVQEWPAPTNRKELQSFLGFANFLRRFAKDFSKIVRPLNNLISPSAEWKWNHREQESFEELKKVITEAPVLAHADPSRTYYLETDASGAAMGVVLSQRQEDGRLHPVGFMSESFKGAELNWDTHDKELHAIIRALEFWRIYLEGTSEPIIVFTDHRNLEYWQTNKTFNRRHARWHLLLAGYNFRIHYRPGKQSNKPDALSRRSDHLDIPPGEQIMLPAEIFANAAYVDTESHLQNLIERTLDKDEDLEEILHYFQVKQENAGITLRRAFKDYHMEAGILFYQNKIVVPNNKDIKLRLLHLHHNNPLAGHPGRQRTLELVTRHYWWPGMRSYIYNHVDSCEECQRARRPKPLNLPTQPLEVPTAPWQIVSYDMIVGLPKDMGHDAILVIIDSFSKYGIFVPTESTANAARIADLFLEHYWKNHGLPKKTISDRGTVFQNKFTRALYKRLGINPHFSSAYHPESDGQTEHVNPSIEHFLRIYCGHSRKDWVKWLPLAQFAYNNAPHSATSTSPFMCIYGREPTFSPSNIETEVPKANERTNLILQIQEEVASALRLSKERMTKGKPEEPPINFEVGERAWLDAKNINLKTTSSKLNDRRLGPFK</sequence>
<dbReference type="STRING" id="1423351.A0A074RLG1"/>
<dbReference type="InterPro" id="IPR041588">
    <property type="entry name" value="Integrase_H2C2"/>
</dbReference>
<dbReference type="Gene3D" id="3.30.420.10">
    <property type="entry name" value="Ribonuclease H-like superfamily/Ribonuclease H"/>
    <property type="match status" value="1"/>
</dbReference>
<dbReference type="SUPFAM" id="SSF50630">
    <property type="entry name" value="Acid proteases"/>
    <property type="match status" value="1"/>
</dbReference>
<dbReference type="HOGENOM" id="CLU_000384_38_3_1"/>
<dbReference type="PANTHER" id="PTHR37984">
    <property type="entry name" value="PROTEIN CBG26694"/>
    <property type="match status" value="1"/>
</dbReference>
<keyword evidence="8" id="KW-0695">RNA-directed DNA polymerase</keyword>
<gene>
    <name evidence="11" type="ORF">V565_258140</name>
</gene>
<feature type="region of interest" description="Disordered" evidence="9">
    <location>
        <begin position="70"/>
        <end position="89"/>
    </location>
</feature>
<dbReference type="InterPro" id="IPR036397">
    <property type="entry name" value="RNaseH_sf"/>
</dbReference>
<feature type="compositionally biased region" description="Basic and acidic residues" evidence="9">
    <location>
        <begin position="290"/>
        <end position="311"/>
    </location>
</feature>
<dbReference type="GO" id="GO:0015074">
    <property type="term" value="P:DNA integration"/>
    <property type="evidence" value="ECO:0007669"/>
    <property type="project" value="InterPro"/>
</dbReference>
<dbReference type="SUPFAM" id="SSF53098">
    <property type="entry name" value="Ribonuclease H-like"/>
    <property type="match status" value="1"/>
</dbReference>
<feature type="compositionally biased region" description="Basic and acidic residues" evidence="9">
    <location>
        <begin position="332"/>
        <end position="346"/>
    </location>
</feature>
<dbReference type="CDD" id="cd09274">
    <property type="entry name" value="RNase_HI_RT_Ty3"/>
    <property type="match status" value="1"/>
</dbReference>
<feature type="compositionally biased region" description="Acidic residues" evidence="9">
    <location>
        <begin position="36"/>
        <end position="48"/>
    </location>
</feature>
<keyword evidence="2" id="KW-0808">Transferase</keyword>
<dbReference type="InterPro" id="IPR045358">
    <property type="entry name" value="Ty3_capsid"/>
</dbReference>
<dbReference type="FunFam" id="1.10.340.70:FF:000001">
    <property type="entry name" value="Retrovirus-related Pol polyprotein from transposon gypsy-like Protein"/>
    <property type="match status" value="1"/>
</dbReference>
<dbReference type="Pfam" id="PF00078">
    <property type="entry name" value="RVT_1"/>
    <property type="match status" value="1"/>
</dbReference>
<dbReference type="CDD" id="cd00303">
    <property type="entry name" value="retropepsin_like"/>
    <property type="match status" value="1"/>
</dbReference>
<dbReference type="PROSITE" id="PS50994">
    <property type="entry name" value="INTEGRASE"/>
    <property type="match status" value="1"/>
</dbReference>
<keyword evidence="6" id="KW-0378">Hydrolase</keyword>
<keyword evidence="7" id="KW-0694">RNA-binding</keyword>
<evidence type="ECO:0000256" key="5">
    <source>
        <dbReference type="ARBA" id="ARBA00022759"/>
    </source>
</evidence>
<dbReference type="GO" id="GO:0016787">
    <property type="term" value="F:hydrolase activity"/>
    <property type="evidence" value="ECO:0007669"/>
    <property type="project" value="UniProtKB-KW"/>
</dbReference>
<dbReference type="PANTHER" id="PTHR37984:SF5">
    <property type="entry name" value="PROTEIN NYNRIN-LIKE"/>
    <property type="match status" value="1"/>
</dbReference>
<keyword evidence="3" id="KW-0548">Nucleotidyltransferase</keyword>
<dbReference type="Gene3D" id="3.30.70.270">
    <property type="match status" value="2"/>
</dbReference>
<dbReference type="InterPro" id="IPR001584">
    <property type="entry name" value="Integrase_cat-core"/>
</dbReference>
<evidence type="ECO:0000313" key="11">
    <source>
        <dbReference type="EMBL" id="KEP45583.1"/>
    </source>
</evidence>
<dbReference type="GO" id="GO:0003723">
    <property type="term" value="F:RNA binding"/>
    <property type="evidence" value="ECO:0007669"/>
    <property type="project" value="UniProtKB-KW"/>
</dbReference>
<dbReference type="GO" id="GO:0005634">
    <property type="term" value="C:nucleus"/>
    <property type="evidence" value="ECO:0007669"/>
    <property type="project" value="UniProtKB-ARBA"/>
</dbReference>
<dbReference type="InterPro" id="IPR012337">
    <property type="entry name" value="RNaseH-like_sf"/>
</dbReference>
<keyword evidence="5" id="KW-0255">Endonuclease</keyword>